<protein>
    <submittedName>
        <fullName evidence="7">Putative LysR-family transcriptional regulator</fullName>
    </submittedName>
</protein>
<evidence type="ECO:0000256" key="5">
    <source>
        <dbReference type="SAM" id="MobiDB-lite"/>
    </source>
</evidence>
<dbReference type="InterPro" id="IPR036390">
    <property type="entry name" value="WH_DNA-bd_sf"/>
</dbReference>
<dbReference type="EMBL" id="FO117623">
    <property type="protein sequence ID" value="CCG05225.1"/>
    <property type="molecule type" value="Genomic_DNA"/>
</dbReference>
<proteinExistence type="inferred from homology"/>
<evidence type="ECO:0000313" key="8">
    <source>
        <dbReference type="Proteomes" id="UP000007517"/>
    </source>
</evidence>
<dbReference type="GO" id="GO:0005829">
    <property type="term" value="C:cytosol"/>
    <property type="evidence" value="ECO:0007669"/>
    <property type="project" value="TreeGrafter"/>
</dbReference>
<dbReference type="SUPFAM" id="SSF46785">
    <property type="entry name" value="Winged helix' DNA-binding domain"/>
    <property type="match status" value="1"/>
</dbReference>
<evidence type="ECO:0000256" key="2">
    <source>
        <dbReference type="ARBA" id="ARBA00023015"/>
    </source>
</evidence>
<keyword evidence="3" id="KW-0238">DNA-binding</keyword>
<dbReference type="HOGENOM" id="CLU_039613_6_2_11"/>
<dbReference type="AlphaFoldDB" id="H6RNS7"/>
<evidence type="ECO:0000259" key="6">
    <source>
        <dbReference type="PROSITE" id="PS50931"/>
    </source>
</evidence>
<evidence type="ECO:0000313" key="7">
    <source>
        <dbReference type="EMBL" id="CCG05225.1"/>
    </source>
</evidence>
<dbReference type="CDD" id="cd05466">
    <property type="entry name" value="PBP2_LTTR_substrate"/>
    <property type="match status" value="1"/>
</dbReference>
<dbReference type="KEGG" id="bsd:BLASA_4416"/>
<feature type="domain" description="HTH lysR-type" evidence="6">
    <location>
        <begin position="93"/>
        <end position="150"/>
    </location>
</feature>
<evidence type="ECO:0000256" key="4">
    <source>
        <dbReference type="ARBA" id="ARBA00023163"/>
    </source>
</evidence>
<dbReference type="Pfam" id="PF03466">
    <property type="entry name" value="LysR_substrate"/>
    <property type="match status" value="1"/>
</dbReference>
<name>H6RNS7_BLASD</name>
<reference evidence="8" key="2">
    <citation type="submission" date="2012-02" db="EMBL/GenBank/DDBJ databases">
        <title>Complete genome sequence of Blastococcus saxobsidens strain DD2.</title>
        <authorList>
            <person name="Genoscope."/>
        </authorList>
    </citation>
    <scope>NUCLEOTIDE SEQUENCE [LARGE SCALE GENOMIC DNA]</scope>
    <source>
        <strain evidence="8">DD2</strain>
    </source>
</reference>
<dbReference type="Pfam" id="PF00126">
    <property type="entry name" value="HTH_1"/>
    <property type="match status" value="1"/>
</dbReference>
<feature type="region of interest" description="Disordered" evidence="5">
    <location>
        <begin position="50"/>
        <end position="77"/>
    </location>
</feature>
<comment type="similarity">
    <text evidence="1">Belongs to the LysR transcriptional regulatory family.</text>
</comment>
<dbReference type="STRING" id="1146883.BLASA_4416"/>
<dbReference type="InterPro" id="IPR036388">
    <property type="entry name" value="WH-like_DNA-bd_sf"/>
</dbReference>
<evidence type="ECO:0000256" key="3">
    <source>
        <dbReference type="ARBA" id="ARBA00023125"/>
    </source>
</evidence>
<reference evidence="7 8" key="1">
    <citation type="journal article" date="2012" name="J. Bacteriol.">
        <title>Genome Sequence of Blastococcus saxobsidens DD2, a Stone-Inhabiting Bacterium.</title>
        <authorList>
            <person name="Chouaia B."/>
            <person name="Crotti E."/>
            <person name="Brusetti L."/>
            <person name="Daffonchio D."/>
            <person name="Essoussi I."/>
            <person name="Nouioui I."/>
            <person name="Sbissi I."/>
            <person name="Ghodhbane-Gtari F."/>
            <person name="Gtari M."/>
            <person name="Vacherie B."/>
            <person name="Barbe V."/>
            <person name="Medigue C."/>
            <person name="Gury J."/>
            <person name="Pujic P."/>
            <person name="Normand P."/>
        </authorList>
    </citation>
    <scope>NUCLEOTIDE SEQUENCE [LARGE SCALE GENOMIC DNA]</scope>
    <source>
        <strain evidence="7 8">DD2</strain>
    </source>
</reference>
<dbReference type="PROSITE" id="PS50931">
    <property type="entry name" value="HTH_LYSR"/>
    <property type="match status" value="1"/>
</dbReference>
<sequence length="399" mass="42495">MINEVVGIPHQAVGPQTLAATAGPVDPGGAGLLPGSREVLIEDPQRLVDQQQGKNPALGVPVGRDHSSGNTVRGLPGGVTRTYAGRPGEGAAVRLEQLRYLDTALRLGSVRRAAIELGVAQPSVSAQIRRLEEDLGVVLITRGAQGVRPTDAAEAILPHLRAALRAEDAMRQEAGAITGLRAGRVRLGSISAASHAVLPVIVRRFRSEYPSIHFQVTERGSTVISDDVATGEFDLGIVSRFLRGGSDRPGLRYIDLAHGRIVLCLPPGHRLAQRRSVEAADLAGEAMVVFHRGYLLRAAFDALAAEHAIDAVYYTDSAETAQRMVAAGVGLSLASTLAPNSGMQSLDGVHLALLDEEWAETRMSVVLRSDEQPSPAVRAFLRILQQESHGLQDRLPDPF</sequence>
<keyword evidence="4" id="KW-0804">Transcription</keyword>
<evidence type="ECO:0000256" key="1">
    <source>
        <dbReference type="ARBA" id="ARBA00009437"/>
    </source>
</evidence>
<dbReference type="InterPro" id="IPR000847">
    <property type="entry name" value="LysR_HTH_N"/>
</dbReference>
<dbReference type="GO" id="GO:0003677">
    <property type="term" value="F:DNA binding"/>
    <property type="evidence" value="ECO:0007669"/>
    <property type="project" value="UniProtKB-KW"/>
</dbReference>
<dbReference type="PANTHER" id="PTHR30419">
    <property type="entry name" value="HTH-TYPE TRANSCRIPTIONAL REGULATOR YBHD"/>
    <property type="match status" value="1"/>
</dbReference>
<dbReference type="SUPFAM" id="SSF53850">
    <property type="entry name" value="Periplasmic binding protein-like II"/>
    <property type="match status" value="1"/>
</dbReference>
<dbReference type="Proteomes" id="UP000007517">
    <property type="component" value="Chromosome"/>
</dbReference>
<dbReference type="eggNOG" id="COG0583">
    <property type="taxonomic scope" value="Bacteria"/>
</dbReference>
<keyword evidence="8" id="KW-1185">Reference proteome</keyword>
<dbReference type="InterPro" id="IPR005119">
    <property type="entry name" value="LysR_subst-bd"/>
</dbReference>
<dbReference type="Gene3D" id="3.40.190.290">
    <property type="match status" value="1"/>
</dbReference>
<keyword evidence="2" id="KW-0805">Transcription regulation</keyword>
<dbReference type="InterPro" id="IPR050950">
    <property type="entry name" value="HTH-type_LysR_regulators"/>
</dbReference>
<dbReference type="PRINTS" id="PR00039">
    <property type="entry name" value="HTHLYSR"/>
</dbReference>
<gene>
    <name evidence="7" type="ordered locus">BLASA_4416</name>
</gene>
<dbReference type="GO" id="GO:0003700">
    <property type="term" value="F:DNA-binding transcription factor activity"/>
    <property type="evidence" value="ECO:0007669"/>
    <property type="project" value="InterPro"/>
</dbReference>
<dbReference type="Gene3D" id="1.10.10.10">
    <property type="entry name" value="Winged helix-like DNA-binding domain superfamily/Winged helix DNA-binding domain"/>
    <property type="match status" value="1"/>
</dbReference>
<accession>H6RNS7</accession>
<organism evidence="7 8">
    <name type="scientific">Blastococcus saxobsidens (strain DD2)</name>
    <dbReference type="NCBI Taxonomy" id="1146883"/>
    <lineage>
        <taxon>Bacteria</taxon>
        <taxon>Bacillati</taxon>
        <taxon>Actinomycetota</taxon>
        <taxon>Actinomycetes</taxon>
        <taxon>Geodermatophilales</taxon>
        <taxon>Geodermatophilaceae</taxon>
        <taxon>Blastococcus</taxon>
    </lineage>
</organism>